<reference evidence="1 2" key="1">
    <citation type="submission" date="2017-04" db="EMBL/GenBank/DDBJ databases">
        <authorList>
            <person name="Afonso C.L."/>
            <person name="Miller P.J."/>
            <person name="Scott M.A."/>
            <person name="Spackman E."/>
            <person name="Goraichik I."/>
            <person name="Dimitrov K.M."/>
            <person name="Suarez D.L."/>
            <person name="Swayne D.E."/>
        </authorList>
    </citation>
    <scope>NUCLEOTIDE SEQUENCE [LARGE SCALE GENOMIC DNA]</scope>
    <source>
        <strain evidence="1 2">VK13</strain>
    </source>
</reference>
<evidence type="ECO:0008006" key="3">
    <source>
        <dbReference type="Google" id="ProtNLM"/>
    </source>
</evidence>
<dbReference type="InterPro" id="IPR045738">
    <property type="entry name" value="DUF6088"/>
</dbReference>
<accession>A0A1W1Y1Y1</accession>
<sequence>MTSEKRESALGALQSNLKKGHVYRREDLLISSNAVDRHLKQLLKSGVLEKLSQGLYYAPKTSIFGRLPPKEDDLVRAFLKDEEFLILSPNTYNSLGLGTTQLHNKTSVYNHKRHGVFKMGNRSFEFRIKPRFPKKLDKEFLLVDLLNNLNSLPENKDVILANIKKMLTNFDLIKLEKYVLLYGVVRTKKTVLSLLHDLR</sequence>
<proteinExistence type="predicted"/>
<protein>
    <recommendedName>
        <fullName evidence="3">Transcriptional regulator, AbiEi antitoxin, Type IV TA system</fullName>
    </recommendedName>
</protein>
<dbReference type="Pfam" id="PF19570">
    <property type="entry name" value="DUF6088"/>
    <property type="match status" value="1"/>
</dbReference>
<name>A0A1W1Y1Y1_9BURK</name>
<evidence type="ECO:0000313" key="1">
    <source>
        <dbReference type="EMBL" id="SMC30220.1"/>
    </source>
</evidence>
<keyword evidence="2" id="KW-1185">Reference proteome</keyword>
<dbReference type="RefSeq" id="WP_084281896.1">
    <property type="nucleotide sequence ID" value="NZ_FWXJ01000001.1"/>
</dbReference>
<dbReference type="Proteomes" id="UP000192708">
    <property type="component" value="Unassembled WGS sequence"/>
</dbReference>
<organism evidence="1 2">
    <name type="scientific">Polynucleobacter kasalickyi</name>
    <dbReference type="NCBI Taxonomy" id="1938817"/>
    <lineage>
        <taxon>Bacteria</taxon>
        <taxon>Pseudomonadati</taxon>
        <taxon>Pseudomonadota</taxon>
        <taxon>Betaproteobacteria</taxon>
        <taxon>Burkholderiales</taxon>
        <taxon>Burkholderiaceae</taxon>
        <taxon>Polynucleobacter</taxon>
    </lineage>
</organism>
<dbReference type="EMBL" id="FWXJ01000001">
    <property type="protein sequence ID" value="SMC30220.1"/>
    <property type="molecule type" value="Genomic_DNA"/>
</dbReference>
<dbReference type="AlphaFoldDB" id="A0A1W1Y1Y1"/>
<gene>
    <name evidence="1" type="ORF">SAMN06296008_10196</name>
</gene>
<dbReference type="STRING" id="1938817.SAMN06296008_10196"/>
<dbReference type="OrthoDB" id="583588at2"/>
<evidence type="ECO:0000313" key="2">
    <source>
        <dbReference type="Proteomes" id="UP000192708"/>
    </source>
</evidence>